<accession>W0F0W9</accession>
<dbReference type="Proteomes" id="UP000003586">
    <property type="component" value="Chromosome"/>
</dbReference>
<sequence>MITIKPFSALRPDKAIAAQLASPPYDVLSSGEARALAKNNPVSFLHITKAEIDLPADTPVHSKAVYEKARENLDAFIKQGRLFQEAQPCYYIYRLTWNGRSQTGLVAASSVADYENGLIKKHEFTRPEKEQDRIDHMRTIGAQTGKVFLAYKNVAALDLLVSDWKTNHQPAYDFTATDGVQHTVWVVNAAEIITTITRLFKDKVPATYIADGHHRAASAAKVSKALPDHPEAAFFLTVIFPASELAIMDYNRVVKDLNGYAAATFIKALQEDFEVAASAVAVTPEAPHEFGMYLEGNWYTLKSRGGSYSEDPVGVLDVSILSENILKKLLAIQDQRTDTRIDFVGGIRGMGELERRVNNGEMQVAFSLYPVSIQQLFAIADRGAVMPPKSTWFEPKLRDGLLTHLF</sequence>
<dbReference type="PANTHER" id="PTHR36454:SF1">
    <property type="entry name" value="DUF1015 DOMAIN-CONTAINING PROTEIN"/>
    <property type="match status" value="1"/>
</dbReference>
<gene>
    <name evidence="1" type="ORF">NIASO_18800</name>
</gene>
<reference evidence="1 2" key="1">
    <citation type="submission" date="2013-12" db="EMBL/GenBank/DDBJ databases">
        <authorList>
            <consortium name="DOE Joint Genome Institute"/>
            <person name="Eisen J."/>
            <person name="Huntemann M."/>
            <person name="Han J."/>
            <person name="Chen A."/>
            <person name="Kyrpides N."/>
            <person name="Mavromatis K."/>
            <person name="Markowitz V."/>
            <person name="Palaniappan K."/>
            <person name="Ivanova N."/>
            <person name="Schaumberg A."/>
            <person name="Pati A."/>
            <person name="Liolios K."/>
            <person name="Nordberg H.P."/>
            <person name="Cantor M.N."/>
            <person name="Hua S.X."/>
            <person name="Woyke T."/>
        </authorList>
    </citation>
    <scope>NUCLEOTIDE SEQUENCE [LARGE SCALE GENOMIC DNA]</scope>
    <source>
        <strain evidence="2">DSM 19437</strain>
    </source>
</reference>
<dbReference type="HOGENOM" id="CLU_031277_0_0_10"/>
<dbReference type="OrthoDB" id="9781616at2"/>
<dbReference type="PANTHER" id="PTHR36454">
    <property type="entry name" value="LMO2823 PROTEIN"/>
    <property type="match status" value="1"/>
</dbReference>
<protein>
    <submittedName>
        <fullName evidence="1">SpoOJ/ParA/ParB/repB family protein</fullName>
    </submittedName>
</protein>
<organism evidence="1 2">
    <name type="scientific">Niabella soli DSM 19437</name>
    <dbReference type="NCBI Taxonomy" id="929713"/>
    <lineage>
        <taxon>Bacteria</taxon>
        <taxon>Pseudomonadati</taxon>
        <taxon>Bacteroidota</taxon>
        <taxon>Chitinophagia</taxon>
        <taxon>Chitinophagales</taxon>
        <taxon>Chitinophagaceae</taxon>
        <taxon>Niabella</taxon>
    </lineage>
</organism>
<dbReference type="RefSeq" id="WP_008588123.1">
    <property type="nucleotide sequence ID" value="NZ_CP007035.1"/>
</dbReference>
<dbReference type="eggNOG" id="COG4198">
    <property type="taxonomic scope" value="Bacteria"/>
</dbReference>
<dbReference type="EMBL" id="CP007035">
    <property type="protein sequence ID" value="AHF16670.1"/>
    <property type="molecule type" value="Genomic_DNA"/>
</dbReference>
<proteinExistence type="predicted"/>
<name>W0F0W9_9BACT</name>
<dbReference type="PIRSF" id="PIRSF033563">
    <property type="entry name" value="UCP033563"/>
    <property type="match status" value="1"/>
</dbReference>
<evidence type="ECO:0000313" key="1">
    <source>
        <dbReference type="EMBL" id="AHF16670.1"/>
    </source>
</evidence>
<keyword evidence="2" id="KW-1185">Reference proteome</keyword>
<dbReference type="KEGG" id="nso:NIASO_18800"/>
<dbReference type="Pfam" id="PF06245">
    <property type="entry name" value="DUF1015"/>
    <property type="match status" value="1"/>
</dbReference>
<evidence type="ECO:0000313" key="2">
    <source>
        <dbReference type="Proteomes" id="UP000003586"/>
    </source>
</evidence>
<dbReference type="InterPro" id="IPR008323">
    <property type="entry name" value="UCP033563"/>
</dbReference>
<dbReference type="AlphaFoldDB" id="W0F0W9"/>
<dbReference type="STRING" id="929713.NIASO_18800"/>